<proteinExistence type="predicted"/>
<sequence>MPLGFQVVADLNQFVLFLKTWRELASGQIASTIQLKGGVMLVTFEVGVGSLLHLYHALLIQHPVQLSGNSSTGG</sequence>
<accession>A0A2P5B7M4</accession>
<evidence type="ECO:0000313" key="1">
    <source>
        <dbReference type="EMBL" id="PON44798.1"/>
    </source>
</evidence>
<reference evidence="2" key="1">
    <citation type="submission" date="2016-06" db="EMBL/GenBank/DDBJ databases">
        <title>Parallel loss of symbiosis genes in relatives of nitrogen-fixing non-legume Parasponia.</title>
        <authorList>
            <person name="Van Velzen R."/>
            <person name="Holmer R."/>
            <person name="Bu F."/>
            <person name="Rutten L."/>
            <person name="Van Zeijl A."/>
            <person name="Liu W."/>
            <person name="Santuari L."/>
            <person name="Cao Q."/>
            <person name="Sharma T."/>
            <person name="Shen D."/>
            <person name="Roswanjaya Y."/>
            <person name="Wardhani T."/>
            <person name="Kalhor M.S."/>
            <person name="Jansen J."/>
            <person name="Van den Hoogen J."/>
            <person name="Gungor B."/>
            <person name="Hartog M."/>
            <person name="Hontelez J."/>
            <person name="Verver J."/>
            <person name="Yang W.-C."/>
            <person name="Schijlen E."/>
            <person name="Repin R."/>
            <person name="Schilthuizen M."/>
            <person name="Schranz E."/>
            <person name="Heidstra R."/>
            <person name="Miyata K."/>
            <person name="Fedorova E."/>
            <person name="Kohlen W."/>
            <person name="Bisseling T."/>
            <person name="Smit S."/>
            <person name="Geurts R."/>
        </authorList>
    </citation>
    <scope>NUCLEOTIDE SEQUENCE [LARGE SCALE GENOMIC DNA]</scope>
    <source>
        <strain evidence="2">cv. WU1-14</strain>
    </source>
</reference>
<gene>
    <name evidence="1" type="ORF">PanWU01x14_263880</name>
</gene>
<dbReference type="AlphaFoldDB" id="A0A2P5B7M4"/>
<organism evidence="1 2">
    <name type="scientific">Parasponia andersonii</name>
    <name type="common">Sponia andersonii</name>
    <dbReference type="NCBI Taxonomy" id="3476"/>
    <lineage>
        <taxon>Eukaryota</taxon>
        <taxon>Viridiplantae</taxon>
        <taxon>Streptophyta</taxon>
        <taxon>Embryophyta</taxon>
        <taxon>Tracheophyta</taxon>
        <taxon>Spermatophyta</taxon>
        <taxon>Magnoliopsida</taxon>
        <taxon>eudicotyledons</taxon>
        <taxon>Gunneridae</taxon>
        <taxon>Pentapetalae</taxon>
        <taxon>rosids</taxon>
        <taxon>fabids</taxon>
        <taxon>Rosales</taxon>
        <taxon>Cannabaceae</taxon>
        <taxon>Parasponia</taxon>
    </lineage>
</organism>
<dbReference type="OrthoDB" id="935925at2759"/>
<protein>
    <submittedName>
        <fullName evidence="1">Uncharacterized protein</fullName>
    </submittedName>
</protein>
<name>A0A2P5B7M4_PARAD</name>
<dbReference type="Proteomes" id="UP000237105">
    <property type="component" value="Unassembled WGS sequence"/>
</dbReference>
<keyword evidence="2" id="KW-1185">Reference proteome</keyword>
<evidence type="ECO:0000313" key="2">
    <source>
        <dbReference type="Proteomes" id="UP000237105"/>
    </source>
</evidence>
<comment type="caution">
    <text evidence="1">The sequence shown here is derived from an EMBL/GenBank/DDBJ whole genome shotgun (WGS) entry which is preliminary data.</text>
</comment>
<dbReference type="EMBL" id="JXTB01000343">
    <property type="protein sequence ID" value="PON44798.1"/>
    <property type="molecule type" value="Genomic_DNA"/>
</dbReference>